<organism evidence="2 3">
    <name type="scientific">Chloroherpeton thalassium (strain ATCC 35110 / GB-78)</name>
    <dbReference type="NCBI Taxonomy" id="517418"/>
    <lineage>
        <taxon>Bacteria</taxon>
        <taxon>Pseudomonadati</taxon>
        <taxon>Chlorobiota</taxon>
        <taxon>Chlorobiia</taxon>
        <taxon>Chlorobiales</taxon>
        <taxon>Chloroherpetonaceae</taxon>
        <taxon>Chloroherpeton</taxon>
    </lineage>
</organism>
<dbReference type="eggNOG" id="ENOG503326T">
    <property type="taxonomic scope" value="Bacteria"/>
</dbReference>
<keyword evidence="3" id="KW-1185">Reference proteome</keyword>
<feature type="compositionally biased region" description="Acidic residues" evidence="1">
    <location>
        <begin position="359"/>
        <end position="373"/>
    </location>
</feature>
<dbReference type="Proteomes" id="UP000001208">
    <property type="component" value="Chromosome"/>
</dbReference>
<feature type="compositionally biased region" description="Pro residues" evidence="1">
    <location>
        <begin position="307"/>
        <end position="330"/>
    </location>
</feature>
<dbReference type="RefSeq" id="WP_012500259.1">
    <property type="nucleotide sequence ID" value="NC_011026.1"/>
</dbReference>
<name>B3QT76_CHLT3</name>
<evidence type="ECO:0000256" key="1">
    <source>
        <dbReference type="SAM" id="MobiDB-lite"/>
    </source>
</evidence>
<gene>
    <name evidence="2" type="ordered locus">Ctha_1718</name>
</gene>
<dbReference type="HOGENOM" id="CLU_432582_0_0_10"/>
<evidence type="ECO:0000313" key="3">
    <source>
        <dbReference type="Proteomes" id="UP000001208"/>
    </source>
</evidence>
<dbReference type="AlphaFoldDB" id="B3QT76"/>
<dbReference type="OrthoDB" id="1100725at2"/>
<dbReference type="STRING" id="517418.Ctha_1718"/>
<sequence>MTDEKLNITINSILEKFVDETIGENAEITYSQLANAELPEQIKGFLWLELDFAARRLLKNINSSQFDFSSDLLADGRREFAKQIIQTASLTRAEYLDLLQKATVLHFHYLSTPQRVLLEIIFEENSQEQLTPEIQSRLRYFSDYIYLIDVFLKYLEKKKVAAISATKFKKIISDIDRKIVSTYNETDFLDLLFPLYNIFALGNESEIPISILIGFLKEKDASEILISLQDLAHKGIETLSLQDMRLIFEGKSDEVFQNAIPVTPTPSQKSLAGEKPQPKSDAPIENEQAAQPMPASEQTEPSEKLEPQPPQVEPPLPIEPSPAAPLPNAEPPQSETLTESGALIEHAASSEDFSKIEICESEPQPDIDLTETEITEKSADDIEASPQEHQDADNLPENLSVPDQPKAEPVQPEDTESAALPDTQLENAIPAPIAEKNRSEMDAIASEVLAELSEIEPLLNQNESEEKASLEEKLFESIDDDAETNAEFILDDTDVPYEEKKEPDFDSDLSLLNKIETPPSAPIPSSEPTNEMTEEFFKAVIGEGKPRPTLKEPKPLPDLKTLIDEGKRKRFIRKLFRGNEYEYDDAIAEINKKKSWREASVFIDMEIFTRNKIDEDSSDAIYFTDIVFSRYN</sequence>
<dbReference type="KEGG" id="cts:Ctha_1718"/>
<feature type="region of interest" description="Disordered" evidence="1">
    <location>
        <begin position="258"/>
        <end position="438"/>
    </location>
</feature>
<evidence type="ECO:0000313" key="2">
    <source>
        <dbReference type="EMBL" id="ACF14175.1"/>
    </source>
</evidence>
<proteinExistence type="predicted"/>
<reference evidence="2 3" key="1">
    <citation type="submission" date="2008-06" db="EMBL/GenBank/DDBJ databases">
        <title>Complete sequence of Chloroherpeton thalassium ATCC 35110.</title>
        <authorList>
            <consortium name="US DOE Joint Genome Institute"/>
            <person name="Lucas S."/>
            <person name="Copeland A."/>
            <person name="Lapidus A."/>
            <person name="Glavina del Rio T."/>
            <person name="Dalin E."/>
            <person name="Tice H."/>
            <person name="Bruce D."/>
            <person name="Goodwin L."/>
            <person name="Pitluck S."/>
            <person name="Schmutz J."/>
            <person name="Larimer F."/>
            <person name="Land M."/>
            <person name="Hauser L."/>
            <person name="Kyrpides N."/>
            <person name="Mikhailova N."/>
            <person name="Liu Z."/>
            <person name="Li T."/>
            <person name="Zhao F."/>
            <person name="Overmann J."/>
            <person name="Bryant D.A."/>
            <person name="Richardson P."/>
        </authorList>
    </citation>
    <scope>NUCLEOTIDE SEQUENCE [LARGE SCALE GENOMIC DNA]</scope>
    <source>
        <strain evidence="3">ATCC 35110 / GB-78</strain>
    </source>
</reference>
<protein>
    <submittedName>
        <fullName evidence="2">Uncharacterized protein</fullName>
    </submittedName>
</protein>
<accession>B3QT76</accession>
<feature type="compositionally biased region" description="Basic and acidic residues" evidence="1">
    <location>
        <begin position="374"/>
        <end position="392"/>
    </location>
</feature>
<dbReference type="EMBL" id="CP001100">
    <property type="protein sequence ID" value="ACF14175.1"/>
    <property type="molecule type" value="Genomic_DNA"/>
</dbReference>
<feature type="compositionally biased region" description="Basic and acidic residues" evidence="1">
    <location>
        <begin position="348"/>
        <end position="358"/>
    </location>
</feature>